<dbReference type="GO" id="GO:0008236">
    <property type="term" value="F:serine-type peptidase activity"/>
    <property type="evidence" value="ECO:0007669"/>
    <property type="project" value="InterPro"/>
</dbReference>
<comment type="caution">
    <text evidence="2">The sequence shown here is derived from an EMBL/GenBank/DDBJ whole genome shotgun (WGS) entry which is preliminary data.</text>
</comment>
<reference evidence="2" key="1">
    <citation type="journal article" date="2014" name="Int. J. Syst. Evol. Microbiol.">
        <title>Complete genome sequence of Corynebacterium casei LMG S-19264T (=DSM 44701T), isolated from a smear-ripened cheese.</title>
        <authorList>
            <consortium name="US DOE Joint Genome Institute (JGI-PGF)"/>
            <person name="Walter F."/>
            <person name="Albersmeier A."/>
            <person name="Kalinowski J."/>
            <person name="Ruckert C."/>
        </authorList>
    </citation>
    <scope>NUCLEOTIDE SEQUENCE</scope>
    <source>
        <strain evidence="2">CGMCC 4.7308</strain>
    </source>
</reference>
<accession>A0A917T6W6</accession>
<dbReference type="InterPro" id="IPR029045">
    <property type="entry name" value="ClpP/crotonase-like_dom_sf"/>
</dbReference>
<dbReference type="SMART" id="SM00245">
    <property type="entry name" value="TSPc"/>
    <property type="match status" value="1"/>
</dbReference>
<organism evidence="2 3">
    <name type="scientific">Nakamurella endophytica</name>
    <dbReference type="NCBI Taxonomy" id="1748367"/>
    <lineage>
        <taxon>Bacteria</taxon>
        <taxon>Bacillati</taxon>
        <taxon>Actinomycetota</taxon>
        <taxon>Actinomycetes</taxon>
        <taxon>Nakamurellales</taxon>
        <taxon>Nakamurellaceae</taxon>
        <taxon>Nakamurella</taxon>
    </lineage>
</organism>
<dbReference type="PANTHER" id="PTHR11261:SF3">
    <property type="entry name" value="RETINOL-BINDING PROTEIN 3"/>
    <property type="match status" value="1"/>
</dbReference>
<dbReference type="RefSeq" id="WP_188943868.1">
    <property type="nucleotide sequence ID" value="NZ_BMNA01000010.1"/>
</dbReference>
<sequence>MRSEPVPGTTSELVAALVRWFDRLWPDPDRGAAAAVALREAFAGDDRPVDPLVCRQLETLVHRWSRHVELVHEDTEAAPDRDPPGWTREPDAAVHRRASGVAAVVRRPDGIAVLRIDGLDAAHLAAPYLDAAADLVRGAAGAVLDLRRNGGGDPATVAHLLDWVIGPVPTHISDVRYRDRTRQWWTAGRSAARALSPETPLAVLTGPGTYSSAEALAFHLQQRCGVPVVGAPTRGAADHVTPVRLTRRVRGLLPEAFVVDTATGRNWEGTGVLPDVGTDPDDAPDVAAATLLDRRAH</sequence>
<name>A0A917T6W6_9ACTN</name>
<dbReference type="Gene3D" id="3.30.750.44">
    <property type="match status" value="1"/>
</dbReference>
<dbReference type="InterPro" id="IPR005151">
    <property type="entry name" value="Tail-specific_protease"/>
</dbReference>
<protein>
    <recommendedName>
        <fullName evidence="1">Tail specific protease domain-containing protein</fullName>
    </recommendedName>
</protein>
<dbReference type="EMBL" id="BMNA01000010">
    <property type="protein sequence ID" value="GGM12493.1"/>
    <property type="molecule type" value="Genomic_DNA"/>
</dbReference>
<feature type="domain" description="Tail specific protease" evidence="1">
    <location>
        <begin position="87"/>
        <end position="279"/>
    </location>
</feature>
<gene>
    <name evidence="2" type="ORF">GCM10011594_35470</name>
</gene>
<reference evidence="2" key="2">
    <citation type="submission" date="2020-09" db="EMBL/GenBank/DDBJ databases">
        <authorList>
            <person name="Sun Q."/>
            <person name="Zhou Y."/>
        </authorList>
    </citation>
    <scope>NUCLEOTIDE SEQUENCE</scope>
    <source>
        <strain evidence="2">CGMCC 4.7308</strain>
    </source>
</reference>
<dbReference type="SUPFAM" id="SSF52096">
    <property type="entry name" value="ClpP/crotonase"/>
    <property type="match status" value="1"/>
</dbReference>
<proteinExistence type="predicted"/>
<dbReference type="Pfam" id="PF03572">
    <property type="entry name" value="Peptidase_S41"/>
    <property type="match status" value="1"/>
</dbReference>
<dbReference type="PANTHER" id="PTHR11261">
    <property type="entry name" value="INTERPHOTORECEPTOR RETINOID-BINDING PROTEIN"/>
    <property type="match status" value="1"/>
</dbReference>
<keyword evidence="3" id="KW-1185">Reference proteome</keyword>
<dbReference type="Proteomes" id="UP000655208">
    <property type="component" value="Unassembled WGS sequence"/>
</dbReference>
<evidence type="ECO:0000313" key="3">
    <source>
        <dbReference type="Proteomes" id="UP000655208"/>
    </source>
</evidence>
<evidence type="ECO:0000313" key="2">
    <source>
        <dbReference type="EMBL" id="GGM12493.1"/>
    </source>
</evidence>
<dbReference type="Gene3D" id="3.90.226.10">
    <property type="entry name" value="2-enoyl-CoA Hydratase, Chain A, domain 1"/>
    <property type="match status" value="1"/>
</dbReference>
<dbReference type="AlphaFoldDB" id="A0A917T6W6"/>
<dbReference type="GO" id="GO:0006508">
    <property type="term" value="P:proteolysis"/>
    <property type="evidence" value="ECO:0007669"/>
    <property type="project" value="InterPro"/>
</dbReference>
<evidence type="ECO:0000259" key="1">
    <source>
        <dbReference type="SMART" id="SM00245"/>
    </source>
</evidence>